<dbReference type="GO" id="GO:0004340">
    <property type="term" value="F:glucokinase activity"/>
    <property type="evidence" value="ECO:0007669"/>
    <property type="project" value="UniProtKB-UniRule"/>
</dbReference>
<name>A0A5J4KUN8_9CHLR</name>
<accession>A0A5J4KUN8</accession>
<proteinExistence type="inferred from homology"/>
<evidence type="ECO:0000256" key="3">
    <source>
        <dbReference type="HAMAP-Rule" id="MF_00524"/>
    </source>
</evidence>
<dbReference type="EC" id="2.7.1.2" evidence="3"/>
<gene>
    <name evidence="3 5" type="primary">glk</name>
    <name evidence="5" type="ORF">KDW_50940</name>
</gene>
<dbReference type="AlphaFoldDB" id="A0A5J4KUN8"/>
<reference evidence="5 6" key="1">
    <citation type="submission" date="2019-10" db="EMBL/GenBank/DDBJ databases">
        <title>Dictyobacter vulcani sp. nov., within the class Ktedonobacteria, isolated from soil of volcanic Mt. Zao.</title>
        <authorList>
            <person name="Zheng Y."/>
            <person name="Wang C.M."/>
            <person name="Sakai Y."/>
            <person name="Abe K."/>
            <person name="Yokota A."/>
            <person name="Yabe S."/>
        </authorList>
    </citation>
    <scope>NUCLEOTIDE SEQUENCE [LARGE SCALE GENOMIC DNA]</scope>
    <source>
        <strain evidence="5 6">W12</strain>
    </source>
</reference>
<protein>
    <recommendedName>
        <fullName evidence="3">Glucokinase</fullName>
        <ecNumber evidence="3">2.7.1.2</ecNumber>
    </recommendedName>
    <alternativeName>
        <fullName evidence="3">Glucose kinase</fullName>
    </alternativeName>
</protein>
<dbReference type="InterPro" id="IPR003836">
    <property type="entry name" value="Glucokinase"/>
</dbReference>
<dbReference type="CDD" id="cd24008">
    <property type="entry name" value="ASKHA_NBD_GLK"/>
    <property type="match status" value="1"/>
</dbReference>
<dbReference type="EMBL" id="BKZW01000003">
    <property type="protein sequence ID" value="GER90932.1"/>
    <property type="molecule type" value="Genomic_DNA"/>
</dbReference>
<keyword evidence="3" id="KW-0324">Glycolysis</keyword>
<dbReference type="GO" id="GO:0005536">
    <property type="term" value="F:D-glucose binding"/>
    <property type="evidence" value="ECO:0007669"/>
    <property type="project" value="InterPro"/>
</dbReference>
<keyword evidence="2 3" id="KW-0418">Kinase</keyword>
<keyword evidence="3" id="KW-0067">ATP-binding</keyword>
<dbReference type="Gene3D" id="3.30.420.40">
    <property type="match status" value="1"/>
</dbReference>
<dbReference type="RefSeq" id="WP_151758640.1">
    <property type="nucleotide sequence ID" value="NZ_BKZW01000003.1"/>
</dbReference>
<dbReference type="NCBIfam" id="TIGR00749">
    <property type="entry name" value="glk"/>
    <property type="match status" value="1"/>
</dbReference>
<dbReference type="GO" id="GO:0006096">
    <property type="term" value="P:glycolytic process"/>
    <property type="evidence" value="ECO:0007669"/>
    <property type="project" value="UniProtKB-UniRule"/>
</dbReference>
<dbReference type="GO" id="GO:0005737">
    <property type="term" value="C:cytoplasm"/>
    <property type="evidence" value="ECO:0007669"/>
    <property type="project" value="UniProtKB-SubCell"/>
</dbReference>
<keyword evidence="3" id="KW-0963">Cytoplasm</keyword>
<dbReference type="PANTHER" id="PTHR47363:SF1">
    <property type="entry name" value="GLUCOKINASE"/>
    <property type="match status" value="1"/>
</dbReference>
<evidence type="ECO:0000313" key="5">
    <source>
        <dbReference type="EMBL" id="GER90932.1"/>
    </source>
</evidence>
<evidence type="ECO:0000313" key="6">
    <source>
        <dbReference type="Proteomes" id="UP000326912"/>
    </source>
</evidence>
<dbReference type="HAMAP" id="MF_00524">
    <property type="entry name" value="Glucokinase"/>
    <property type="match status" value="1"/>
</dbReference>
<evidence type="ECO:0000256" key="4">
    <source>
        <dbReference type="RuleBase" id="RU004046"/>
    </source>
</evidence>
<keyword evidence="6" id="KW-1185">Reference proteome</keyword>
<keyword evidence="1 3" id="KW-0808">Transferase</keyword>
<dbReference type="GO" id="GO:0005524">
    <property type="term" value="F:ATP binding"/>
    <property type="evidence" value="ECO:0007669"/>
    <property type="project" value="UniProtKB-UniRule"/>
</dbReference>
<comment type="similarity">
    <text evidence="3 4">Belongs to the bacterial glucokinase family.</text>
</comment>
<feature type="binding site" evidence="3">
    <location>
        <begin position="5"/>
        <end position="10"/>
    </location>
    <ligand>
        <name>ATP</name>
        <dbReference type="ChEBI" id="CHEBI:30616"/>
    </ligand>
</feature>
<sequence>MLLAGDIGGTKTNLALYASKEDIRTPLREAKLPSAQYATLAALVHDFIKQVDLPDIKIDRAVFGVAGPVVAGKAKITNLPWHMEEKQLEQTLNIPSVTLLNDLAAMATAIPLLHSADLHILNAGKPVSHGTLAVVAPGTGLGEATLAWDGAHYRVHPSEGGHVDFAPTNAFEIGMLVYLLEHMSHVSYEHVCSGIGLPNIYAYVKASGMFDEPKWLADKMSQVKDVTPLIVQGANGKSSDDTSDFQEPEAICVATIKAFASILGAETGNMVLKSLATGGVYLGGGLPPRIQTFLEDPEFMRAFTSKGRFSEMLKDVPVSIILNGKVGLMGAASFGFDL</sequence>
<dbReference type="InterPro" id="IPR043129">
    <property type="entry name" value="ATPase_NBD"/>
</dbReference>
<dbReference type="PANTHER" id="PTHR47363">
    <property type="entry name" value="GLUCOKINASE"/>
    <property type="match status" value="1"/>
</dbReference>
<comment type="caution">
    <text evidence="5">The sequence shown here is derived from an EMBL/GenBank/DDBJ whole genome shotgun (WGS) entry which is preliminary data.</text>
</comment>
<dbReference type="Gene3D" id="3.40.367.20">
    <property type="match status" value="1"/>
</dbReference>
<organism evidence="5 6">
    <name type="scientific">Dictyobacter vulcani</name>
    <dbReference type="NCBI Taxonomy" id="2607529"/>
    <lineage>
        <taxon>Bacteria</taxon>
        <taxon>Bacillati</taxon>
        <taxon>Chloroflexota</taxon>
        <taxon>Ktedonobacteria</taxon>
        <taxon>Ktedonobacterales</taxon>
        <taxon>Dictyobacteraceae</taxon>
        <taxon>Dictyobacter</taxon>
    </lineage>
</organism>
<evidence type="ECO:0000256" key="1">
    <source>
        <dbReference type="ARBA" id="ARBA00022679"/>
    </source>
</evidence>
<dbReference type="SUPFAM" id="SSF53067">
    <property type="entry name" value="Actin-like ATPase domain"/>
    <property type="match status" value="1"/>
</dbReference>
<dbReference type="Pfam" id="PF02685">
    <property type="entry name" value="Glucokinase"/>
    <property type="match status" value="1"/>
</dbReference>
<comment type="catalytic activity">
    <reaction evidence="3">
        <text>D-glucose + ATP = D-glucose 6-phosphate + ADP + H(+)</text>
        <dbReference type="Rhea" id="RHEA:17825"/>
        <dbReference type="ChEBI" id="CHEBI:4167"/>
        <dbReference type="ChEBI" id="CHEBI:15378"/>
        <dbReference type="ChEBI" id="CHEBI:30616"/>
        <dbReference type="ChEBI" id="CHEBI:61548"/>
        <dbReference type="ChEBI" id="CHEBI:456216"/>
        <dbReference type="EC" id="2.7.1.2"/>
    </reaction>
</comment>
<comment type="subcellular location">
    <subcellularLocation>
        <location evidence="3">Cytoplasm</location>
    </subcellularLocation>
</comment>
<dbReference type="Proteomes" id="UP000326912">
    <property type="component" value="Unassembled WGS sequence"/>
</dbReference>
<evidence type="ECO:0000256" key="2">
    <source>
        <dbReference type="ARBA" id="ARBA00022777"/>
    </source>
</evidence>
<keyword evidence="3" id="KW-0547">Nucleotide-binding</keyword>